<dbReference type="CDD" id="cd10941">
    <property type="entry name" value="CE4_PuuE_HpPgdA_like_2"/>
    <property type="match status" value="1"/>
</dbReference>
<proteinExistence type="predicted"/>
<gene>
    <name evidence="2" type="ORF">MAIT1_00285</name>
</gene>
<feature type="domain" description="NodB homology" evidence="1">
    <location>
        <begin position="18"/>
        <end position="274"/>
    </location>
</feature>
<dbReference type="EMBL" id="LVJN01000015">
    <property type="protein sequence ID" value="OSM06841.1"/>
    <property type="molecule type" value="Genomic_DNA"/>
</dbReference>
<dbReference type="NCBIfam" id="TIGR03006">
    <property type="entry name" value="pepcterm_polyde"/>
    <property type="match status" value="1"/>
</dbReference>
<evidence type="ECO:0000313" key="2">
    <source>
        <dbReference type="EMBL" id="OSM06841.1"/>
    </source>
</evidence>
<organism evidence="2 3">
    <name type="scientific">Magnetofaba australis IT-1</name>
    <dbReference type="NCBI Taxonomy" id="1434232"/>
    <lineage>
        <taxon>Bacteria</taxon>
        <taxon>Pseudomonadati</taxon>
        <taxon>Pseudomonadota</taxon>
        <taxon>Magnetococcia</taxon>
        <taxon>Magnetococcales</taxon>
        <taxon>Magnetococcaceae</taxon>
        <taxon>Magnetofaba</taxon>
    </lineage>
</organism>
<dbReference type="InterPro" id="IPR045235">
    <property type="entry name" value="PuuE_HpPgdA-like"/>
</dbReference>
<sequence>MDVEDWYQVCAFEDRVDFADWARYEQRVEIGAERILTLLAERNIHATFFTLGWVAQRYPNLIRRIVEQGHELASHGMRHTRVITQTPDEFRDDVTRAKGVLEEIGGVAITGYRASTWSMHPQTTPWAWNILAQSGHRYSSSLQPIRHDLYDAGDAARIPHHPITDGVVEIPVAVAQWAGRRWALGGGGWFRLLPYGVFARGLRYYHAQTGRPAVFYCHPWELDPEQPMLPGLSAKSRFRHRLNLKRMQPRLARLLDDFAWDRLDRVYADSIGSR</sequence>
<dbReference type="InterPro" id="IPR002509">
    <property type="entry name" value="NODB_dom"/>
</dbReference>
<evidence type="ECO:0000313" key="3">
    <source>
        <dbReference type="Proteomes" id="UP000194003"/>
    </source>
</evidence>
<dbReference type="PANTHER" id="PTHR47561:SF1">
    <property type="entry name" value="POLYSACCHARIDE DEACETYLASE FAMILY PROTEIN (AFU_ORTHOLOGUE AFUA_6G05030)"/>
    <property type="match status" value="1"/>
</dbReference>
<reference evidence="2 3" key="1">
    <citation type="journal article" date="2016" name="BMC Genomics">
        <title>Combined genomic and structural analyses of a cultured magnetotactic bacterium reveals its niche adaptation to a dynamic environment.</title>
        <authorList>
            <person name="Araujo A.C."/>
            <person name="Morillo V."/>
            <person name="Cypriano J."/>
            <person name="Teixeira L.C."/>
            <person name="Leao P."/>
            <person name="Lyra S."/>
            <person name="Almeida L.G."/>
            <person name="Bazylinski D.A."/>
            <person name="Vasconcellos A.T."/>
            <person name="Abreu F."/>
            <person name="Lins U."/>
        </authorList>
    </citation>
    <scope>NUCLEOTIDE SEQUENCE [LARGE SCALE GENOMIC DNA]</scope>
    <source>
        <strain evidence="2 3">IT-1</strain>
    </source>
</reference>
<protein>
    <submittedName>
        <fullName evidence="2">Putative polysaccharide deacetylase</fullName>
    </submittedName>
</protein>
<dbReference type="InterPro" id="IPR014344">
    <property type="entry name" value="XrtA_polysacc_deacetyl"/>
</dbReference>
<evidence type="ECO:0000259" key="1">
    <source>
        <dbReference type="PROSITE" id="PS51677"/>
    </source>
</evidence>
<dbReference type="PANTHER" id="PTHR47561">
    <property type="entry name" value="POLYSACCHARIDE DEACETYLASE FAMILY PROTEIN (AFU_ORTHOLOGUE AFUA_6G05030)"/>
    <property type="match status" value="1"/>
</dbReference>
<dbReference type="Pfam" id="PF01522">
    <property type="entry name" value="Polysacc_deac_1"/>
    <property type="match status" value="1"/>
</dbReference>
<dbReference type="SUPFAM" id="SSF88713">
    <property type="entry name" value="Glycoside hydrolase/deacetylase"/>
    <property type="match status" value="1"/>
</dbReference>
<comment type="caution">
    <text evidence="2">The sequence shown here is derived from an EMBL/GenBank/DDBJ whole genome shotgun (WGS) entry which is preliminary data.</text>
</comment>
<dbReference type="AlphaFoldDB" id="A0A1Y2K7X1"/>
<dbReference type="STRING" id="1434232.MAIT1_00285"/>
<dbReference type="InterPro" id="IPR022560">
    <property type="entry name" value="DUF3473"/>
</dbReference>
<dbReference type="PROSITE" id="PS51677">
    <property type="entry name" value="NODB"/>
    <property type="match status" value="1"/>
</dbReference>
<dbReference type="Proteomes" id="UP000194003">
    <property type="component" value="Unassembled WGS sequence"/>
</dbReference>
<dbReference type="Pfam" id="PF11959">
    <property type="entry name" value="DUF3473"/>
    <property type="match status" value="1"/>
</dbReference>
<dbReference type="GO" id="GO:0016810">
    <property type="term" value="F:hydrolase activity, acting on carbon-nitrogen (but not peptide) bonds"/>
    <property type="evidence" value="ECO:0007669"/>
    <property type="project" value="InterPro"/>
</dbReference>
<accession>A0A1Y2K7X1</accession>
<dbReference type="InterPro" id="IPR011330">
    <property type="entry name" value="Glyco_hydro/deAcase_b/a-brl"/>
</dbReference>
<dbReference type="Gene3D" id="3.20.20.370">
    <property type="entry name" value="Glycoside hydrolase/deacetylase"/>
    <property type="match status" value="1"/>
</dbReference>
<dbReference type="GO" id="GO:0005975">
    <property type="term" value="P:carbohydrate metabolic process"/>
    <property type="evidence" value="ECO:0007669"/>
    <property type="project" value="InterPro"/>
</dbReference>
<keyword evidence="3" id="KW-1185">Reference proteome</keyword>
<name>A0A1Y2K7X1_9PROT</name>